<name>A0A1W2DEG9_KIBAR</name>
<protein>
    <recommendedName>
        <fullName evidence="4">GLTT repeat-containing protein</fullName>
    </recommendedName>
</protein>
<feature type="chain" id="PRO_5012280663" description="GLTT repeat-containing protein" evidence="1">
    <location>
        <begin position="29"/>
        <end position="266"/>
    </location>
</feature>
<accession>A0A1W2DEG9</accession>
<gene>
    <name evidence="2" type="ORF">SAMN05661093_03216</name>
</gene>
<proteinExistence type="predicted"/>
<reference evidence="2 3" key="1">
    <citation type="submission" date="2017-04" db="EMBL/GenBank/DDBJ databases">
        <authorList>
            <person name="Afonso C.L."/>
            <person name="Miller P.J."/>
            <person name="Scott M.A."/>
            <person name="Spackman E."/>
            <person name="Goraichik I."/>
            <person name="Dimitrov K.M."/>
            <person name="Suarez D.L."/>
            <person name="Swayne D.E."/>
        </authorList>
    </citation>
    <scope>NUCLEOTIDE SEQUENCE [LARGE SCALE GENOMIC DNA]</scope>
    <source>
        <strain evidence="2 3">DSM 43828</strain>
    </source>
</reference>
<evidence type="ECO:0000256" key="1">
    <source>
        <dbReference type="SAM" id="SignalP"/>
    </source>
</evidence>
<dbReference type="RefSeq" id="WP_084427161.1">
    <property type="nucleotide sequence ID" value="NZ_FWXV01000002.1"/>
</dbReference>
<dbReference type="Proteomes" id="UP000192674">
    <property type="component" value="Unassembled WGS sequence"/>
</dbReference>
<dbReference type="EMBL" id="FWXV01000002">
    <property type="protein sequence ID" value="SMC95823.1"/>
    <property type="molecule type" value="Genomic_DNA"/>
</dbReference>
<dbReference type="AlphaFoldDB" id="A0A1W2DEG9"/>
<keyword evidence="1" id="KW-0732">Signal</keyword>
<sequence>MRKTIRRGVLVTATAACALGFGLFQASATVPTVPELPLSGLGALTNVGQGFGEGLAVTPTMPTLPTLPGEQRSDLPTGDLASFGELTELVAMQDLTQGLTDLDGFSEFAELPEAEGLVPTDGLPTEDLGAPSDLPIGLDPSALPAVPQLPTETNEILDAPVVDVPDTERLPLVAQVDHNGIAQKLVPNTDGVDVQGVPAPEVPNLSTAPDAVKLPATSPQTPGMQSVGLPQQLPVVSGVDLPEAPSIHDVTGDVDLPAELPELPAV</sequence>
<evidence type="ECO:0000313" key="2">
    <source>
        <dbReference type="EMBL" id="SMC95823.1"/>
    </source>
</evidence>
<evidence type="ECO:0008006" key="4">
    <source>
        <dbReference type="Google" id="ProtNLM"/>
    </source>
</evidence>
<evidence type="ECO:0000313" key="3">
    <source>
        <dbReference type="Proteomes" id="UP000192674"/>
    </source>
</evidence>
<feature type="signal peptide" evidence="1">
    <location>
        <begin position="1"/>
        <end position="28"/>
    </location>
</feature>
<organism evidence="2 3">
    <name type="scientific">Kibdelosporangium aridum</name>
    <dbReference type="NCBI Taxonomy" id="2030"/>
    <lineage>
        <taxon>Bacteria</taxon>
        <taxon>Bacillati</taxon>
        <taxon>Actinomycetota</taxon>
        <taxon>Actinomycetes</taxon>
        <taxon>Pseudonocardiales</taxon>
        <taxon>Pseudonocardiaceae</taxon>
        <taxon>Kibdelosporangium</taxon>
    </lineage>
</organism>
<keyword evidence="3" id="KW-1185">Reference proteome</keyword>
<dbReference type="OrthoDB" id="3666216at2"/>